<sequence length="144" mass="14428">MMSSPASTPAAPPAAIAARPCAARFFQVAGGVLGLLSVAGGALVAHLPDAMFAPAGRALAREAVEMGMWHAPVLLVVGLLAGRDGGRRRLLLLAGGGFVAGAVLFCGAVAWTGVTGRHPGPVAPTGGSLLMLAWLMLVLDGVRR</sequence>
<evidence type="ECO:0000313" key="2">
    <source>
        <dbReference type="EMBL" id="XAE43035.1"/>
    </source>
</evidence>
<organism evidence="2 3">
    <name type="scientific">Nguyenibacter vanlangensis</name>
    <dbReference type="NCBI Taxonomy" id="1216886"/>
    <lineage>
        <taxon>Bacteria</taxon>
        <taxon>Pseudomonadati</taxon>
        <taxon>Pseudomonadota</taxon>
        <taxon>Alphaproteobacteria</taxon>
        <taxon>Acetobacterales</taxon>
        <taxon>Acetobacteraceae</taxon>
        <taxon>Nguyenibacter</taxon>
    </lineage>
</organism>
<feature type="transmembrane region" description="Helical" evidence="1">
    <location>
        <begin position="90"/>
        <end position="111"/>
    </location>
</feature>
<dbReference type="InterPro" id="IPR006696">
    <property type="entry name" value="DUF423"/>
</dbReference>
<proteinExistence type="predicted"/>
<feature type="transmembrane region" description="Helical" evidence="1">
    <location>
        <begin position="25"/>
        <end position="47"/>
    </location>
</feature>
<feature type="transmembrane region" description="Helical" evidence="1">
    <location>
        <begin position="67"/>
        <end position="83"/>
    </location>
</feature>
<dbReference type="EMBL" id="CP152276">
    <property type="protein sequence ID" value="XAE43035.1"/>
    <property type="molecule type" value="Genomic_DNA"/>
</dbReference>
<gene>
    <name evidence="2" type="ORF">AAC691_00655</name>
</gene>
<keyword evidence="3" id="KW-1185">Reference proteome</keyword>
<accession>A0ABZ3D5U5</accession>
<dbReference type="Pfam" id="PF04241">
    <property type="entry name" value="DUF423"/>
    <property type="match status" value="1"/>
</dbReference>
<protein>
    <submittedName>
        <fullName evidence="2">DUF423 domain-containing protein</fullName>
    </submittedName>
</protein>
<dbReference type="Proteomes" id="UP001449795">
    <property type="component" value="Chromosome"/>
</dbReference>
<evidence type="ECO:0000313" key="3">
    <source>
        <dbReference type="Proteomes" id="UP001449795"/>
    </source>
</evidence>
<keyword evidence="1" id="KW-1133">Transmembrane helix</keyword>
<reference evidence="2 3" key="1">
    <citation type="submission" date="2024-04" db="EMBL/GenBank/DDBJ databases">
        <title>Complete genome sequence of Nguyenibacter vanlangesis HBCM-1154, a strain capable of nitrogen fixation, IAA production, and phosphorus solubilization isolated from sugarcane soil.</title>
        <authorList>
            <person name="MY HANH P."/>
        </authorList>
    </citation>
    <scope>NUCLEOTIDE SEQUENCE [LARGE SCALE GENOMIC DNA]</scope>
    <source>
        <strain evidence="2 3">HBCM 1154</strain>
    </source>
</reference>
<keyword evidence="1" id="KW-0812">Transmembrane</keyword>
<feature type="transmembrane region" description="Helical" evidence="1">
    <location>
        <begin position="123"/>
        <end position="142"/>
    </location>
</feature>
<evidence type="ECO:0000256" key="1">
    <source>
        <dbReference type="SAM" id="Phobius"/>
    </source>
</evidence>
<dbReference type="RefSeq" id="WP_323990815.1">
    <property type="nucleotide sequence ID" value="NZ_CP152276.1"/>
</dbReference>
<keyword evidence="1" id="KW-0472">Membrane</keyword>
<name>A0ABZ3D5U5_9PROT</name>